<comment type="similarity">
    <text evidence="1">Belongs to the UPF0311 family.</text>
</comment>
<dbReference type="PANTHER" id="PTHR37315:SF1">
    <property type="entry name" value="UPF0311 PROTEIN BLR7842"/>
    <property type="match status" value="1"/>
</dbReference>
<dbReference type="RefSeq" id="WP_194562489.1">
    <property type="nucleotide sequence ID" value="NZ_JADKPV010000002.1"/>
</dbReference>
<name>A0A8J7GJG2_9BACL</name>
<dbReference type="Gene3D" id="2.40.160.20">
    <property type="match status" value="1"/>
</dbReference>
<accession>A0A8J7GJG2</accession>
<evidence type="ECO:0000256" key="1">
    <source>
        <dbReference type="HAMAP-Rule" id="MF_00775"/>
    </source>
</evidence>
<dbReference type="EMBL" id="JADKPV010000002">
    <property type="protein sequence ID" value="MBF4501005.1"/>
    <property type="molecule type" value="Genomic_DNA"/>
</dbReference>
<comment type="caution">
    <text evidence="2">The sequence shown here is derived from an EMBL/GenBank/DDBJ whole genome shotgun (WGS) entry which is preliminary data.</text>
</comment>
<evidence type="ECO:0000313" key="3">
    <source>
        <dbReference type="Proteomes" id="UP000622653"/>
    </source>
</evidence>
<keyword evidence="3" id="KW-1185">Reference proteome</keyword>
<gene>
    <name evidence="2" type="ORF">IRY55_06450</name>
</gene>
<proteinExistence type="inferred from homology"/>
<dbReference type="Proteomes" id="UP000622653">
    <property type="component" value="Unassembled WGS sequence"/>
</dbReference>
<sequence>MQLYEAPTLQFLCNMTLEVETEFPTTGKTYNGAARRIIGVTGGVLEGPDFKATVRPGGSDWIVVREDGTIIQDVKIVLETNDGATILMTYRGIRTGPKEVLERLGRGEHVPKEDYYFRHAPIFETDSPKYDWMNKHLFVATGERLPSGVQYAIFTVK</sequence>
<dbReference type="AlphaFoldDB" id="A0A8J7GJG2"/>
<evidence type="ECO:0000313" key="2">
    <source>
        <dbReference type="EMBL" id="MBF4501005.1"/>
    </source>
</evidence>
<dbReference type="InterPro" id="IPR020915">
    <property type="entry name" value="UPF0311"/>
</dbReference>
<reference evidence="2" key="1">
    <citation type="submission" date="2020-11" db="EMBL/GenBank/DDBJ databases">
        <title>Multidrug resistant novel bacterium Savagea serpentis sp. nov., isolated from the scats of a vine snake (Ahaetulla nasuta).</title>
        <authorList>
            <person name="Venkata Ramana V."/>
            <person name="Vikas Patil S."/>
            <person name="Yogita Lugani V."/>
        </authorList>
    </citation>
    <scope>NUCLEOTIDE SEQUENCE</scope>
    <source>
        <strain evidence="2">SN6</strain>
    </source>
</reference>
<dbReference type="PANTHER" id="PTHR37315">
    <property type="entry name" value="UPF0311 PROTEIN BLR7842"/>
    <property type="match status" value="1"/>
</dbReference>
<dbReference type="HAMAP" id="MF_00775">
    <property type="entry name" value="UPF0311"/>
    <property type="match status" value="1"/>
</dbReference>
<protein>
    <recommendedName>
        <fullName evidence="1">UPF0311 protein IRY55_06450</fullName>
    </recommendedName>
</protein>
<organism evidence="2 3">
    <name type="scientific">Savagea serpentis</name>
    <dbReference type="NCBI Taxonomy" id="2785297"/>
    <lineage>
        <taxon>Bacteria</taxon>
        <taxon>Bacillati</taxon>
        <taxon>Bacillota</taxon>
        <taxon>Bacilli</taxon>
        <taxon>Bacillales</taxon>
        <taxon>Caryophanaceae</taxon>
        <taxon>Savagea</taxon>
    </lineage>
</organism>
<dbReference type="Pfam" id="PF11578">
    <property type="entry name" value="DUF3237"/>
    <property type="match status" value="1"/>
</dbReference>